<feature type="domain" description="Gins51 C-terminal" evidence="2">
    <location>
        <begin position="153"/>
        <end position="189"/>
    </location>
</feature>
<accession>A0A915WRH0</accession>
<dbReference type="Proteomes" id="UP001055553">
    <property type="component" value="Chromosome"/>
</dbReference>
<keyword evidence="4" id="KW-1185">Reference proteome</keyword>
<dbReference type="KEGG" id="naer:MJ1_0460"/>
<evidence type="ECO:0000313" key="4">
    <source>
        <dbReference type="Proteomes" id="UP001055553"/>
    </source>
</evidence>
<dbReference type="RefSeq" id="WP_258392934.1">
    <property type="nucleotide sequence ID" value="NZ_AP019769.1"/>
</dbReference>
<feature type="coiled-coil region" evidence="1">
    <location>
        <begin position="27"/>
        <end position="101"/>
    </location>
</feature>
<protein>
    <submittedName>
        <fullName evidence="3">DNA replication factor GINS</fullName>
    </submittedName>
</protein>
<dbReference type="EMBL" id="AP019769">
    <property type="protein sequence ID" value="BBL45618.1"/>
    <property type="molecule type" value="Genomic_DNA"/>
</dbReference>
<organism evidence="3 4">
    <name type="scientific">Nanobdella aerobiophila</name>
    <dbReference type="NCBI Taxonomy" id="2586965"/>
    <lineage>
        <taxon>Archaea</taxon>
        <taxon>Nanobdellota</taxon>
        <taxon>Nanobdellia</taxon>
        <taxon>Nanobdellales</taxon>
        <taxon>Nanobdellaceae</taxon>
        <taxon>Nanobdella</taxon>
    </lineage>
</organism>
<dbReference type="InterPro" id="IPR054314">
    <property type="entry name" value="Gins51_C"/>
</dbReference>
<keyword evidence="1" id="KW-0175">Coiled coil</keyword>
<reference evidence="4" key="1">
    <citation type="journal article" date="2022" name="Int. J. Syst. Evol. Microbiol.">
        <title>Nanobdella aerobiophila gen. nov., sp. nov., a thermoacidophilic, obligate ectosymbiotic archaeon, and proposal of Nanobdellaceae fam. nov., Nanobdellales ord. nov. and Nanobdellia class. nov.</title>
        <authorList>
            <person name="Kato S."/>
            <person name="Ogasawara A."/>
            <person name="Itoh T."/>
            <person name="Sakai H.D."/>
            <person name="Shimizu M."/>
            <person name="Yuki M."/>
            <person name="Kaneko M."/>
            <person name="Takashina T."/>
            <person name="Ohkuma M."/>
        </authorList>
    </citation>
    <scope>NUCLEOTIDE SEQUENCE [LARGE SCALE GENOMIC DNA]</scope>
    <source>
        <strain evidence="4">MJ1</strain>
    </source>
</reference>
<evidence type="ECO:0000259" key="2">
    <source>
        <dbReference type="Pfam" id="PF22090"/>
    </source>
</evidence>
<name>A0A915WRH0_9ARCH</name>
<dbReference type="AlphaFoldDB" id="A0A915WRH0"/>
<dbReference type="Pfam" id="PF22090">
    <property type="entry name" value="Gins51_C"/>
    <property type="match status" value="1"/>
</dbReference>
<sequence length="199" mass="23531">MDISDIYTQLQKEKERKNLEKIQKGFYQKISELIKKYRKQLDLYKTQNKEYKELESTINKIQDSISDLINIRIKKIINMTLLEVKEDLSAIDQENLQEEEKMFYSILKNLILSYKINVENQILNGEEIKTEDFYKYINIYSVNLENKIEKDILIINKDLPKIVGTNGRIYGPFKVGDIIILDKEMAKKLENTKIGTLIN</sequence>
<dbReference type="Gene3D" id="3.40.5.50">
    <property type="match status" value="1"/>
</dbReference>
<evidence type="ECO:0000256" key="1">
    <source>
        <dbReference type="SAM" id="Coils"/>
    </source>
</evidence>
<dbReference type="GeneID" id="74568407"/>
<dbReference type="Gene3D" id="1.20.58.1030">
    <property type="match status" value="1"/>
</dbReference>
<gene>
    <name evidence="3" type="ORF">MJ1_0460</name>
</gene>
<evidence type="ECO:0000313" key="3">
    <source>
        <dbReference type="EMBL" id="BBL45618.1"/>
    </source>
</evidence>
<proteinExistence type="predicted"/>